<evidence type="ECO:0000259" key="10">
    <source>
        <dbReference type="Pfam" id="PF10099"/>
    </source>
</evidence>
<organism evidence="11 12">
    <name type="scientific">Kaistia nematophila</name>
    <dbReference type="NCBI Taxonomy" id="2994654"/>
    <lineage>
        <taxon>Bacteria</taxon>
        <taxon>Pseudomonadati</taxon>
        <taxon>Pseudomonadota</taxon>
        <taxon>Alphaproteobacteria</taxon>
        <taxon>Hyphomicrobiales</taxon>
        <taxon>Kaistiaceae</taxon>
        <taxon>Kaistia</taxon>
    </lineage>
</organism>
<dbReference type="RefSeq" id="WP_266339944.1">
    <property type="nucleotide sequence ID" value="NZ_JAPKNK010000007.1"/>
</dbReference>
<evidence type="ECO:0000256" key="3">
    <source>
        <dbReference type="ARBA" id="ARBA00022475"/>
    </source>
</evidence>
<evidence type="ECO:0000256" key="7">
    <source>
        <dbReference type="ARBA" id="ARBA00029829"/>
    </source>
</evidence>
<evidence type="ECO:0000313" key="12">
    <source>
        <dbReference type="Proteomes" id="UP001144805"/>
    </source>
</evidence>
<keyword evidence="3" id="KW-1003">Cell membrane</keyword>
<accession>A0A9X3E4E5</accession>
<name>A0A9X3E4E5_9HYPH</name>
<dbReference type="GO" id="GO:0006417">
    <property type="term" value="P:regulation of translation"/>
    <property type="evidence" value="ECO:0007669"/>
    <property type="project" value="TreeGrafter"/>
</dbReference>
<evidence type="ECO:0000313" key="11">
    <source>
        <dbReference type="EMBL" id="MCX5570991.1"/>
    </source>
</evidence>
<protein>
    <recommendedName>
        <fullName evidence="8">Regulator of SigK</fullName>
    </recommendedName>
    <alternativeName>
        <fullName evidence="7">Sigma-K anti-sigma factor RskA</fullName>
    </alternativeName>
</protein>
<dbReference type="InterPro" id="IPR018764">
    <property type="entry name" value="RskA_C"/>
</dbReference>
<dbReference type="Pfam" id="PF10099">
    <property type="entry name" value="RskA_C"/>
    <property type="match status" value="1"/>
</dbReference>
<evidence type="ECO:0000256" key="1">
    <source>
        <dbReference type="ARBA" id="ARBA00004167"/>
    </source>
</evidence>
<dbReference type="EMBL" id="JAPKNK010000007">
    <property type="protein sequence ID" value="MCX5570991.1"/>
    <property type="molecule type" value="Genomic_DNA"/>
</dbReference>
<evidence type="ECO:0000256" key="6">
    <source>
        <dbReference type="ARBA" id="ARBA00023136"/>
    </source>
</evidence>
<dbReference type="InterPro" id="IPR041916">
    <property type="entry name" value="Anti_sigma_zinc_sf"/>
</dbReference>
<evidence type="ECO:0000256" key="9">
    <source>
        <dbReference type="SAM" id="Phobius"/>
    </source>
</evidence>
<dbReference type="PANTHER" id="PTHR37461">
    <property type="entry name" value="ANTI-SIGMA-K FACTOR RSKA"/>
    <property type="match status" value="1"/>
</dbReference>
<proteinExistence type="predicted"/>
<keyword evidence="5 9" id="KW-1133">Transmembrane helix</keyword>
<dbReference type="PANTHER" id="PTHR37461:SF1">
    <property type="entry name" value="ANTI-SIGMA-K FACTOR RSKA"/>
    <property type="match status" value="1"/>
</dbReference>
<gene>
    <name evidence="11" type="ORF">OSH07_17430</name>
</gene>
<sequence length="233" mass="24234">MADDDDIDGLAGEYVLGTLERPEREAAEARSAREPQLRAAIGDWAERLQPLADSAGEQAPPAGLWPALLSRVRSVGPALAEGARILRLERTVRRLRVATIGFGAIAAGLAIFVLSEREVAPPTTAGMSYVAVLNGDGGKPAFVASVDTASGTIRLRRVGAAPPPDKSFELWQVPAEGPTVSMGVADNISDLRPMNVSLKPGEKLAISVEPKGGSPTGQATGPVVFVGDLLPAE</sequence>
<reference evidence="11" key="1">
    <citation type="submission" date="2022-11" db="EMBL/GenBank/DDBJ databases">
        <title>Biodiversity and phylogenetic relationships of bacteria.</title>
        <authorList>
            <person name="Machado R.A.R."/>
            <person name="Bhat A."/>
            <person name="Loulou A."/>
            <person name="Kallel S."/>
        </authorList>
    </citation>
    <scope>NUCLEOTIDE SEQUENCE</scope>
    <source>
        <strain evidence="11">K-TC2</strain>
    </source>
</reference>
<comment type="caution">
    <text evidence="11">The sequence shown here is derived from an EMBL/GenBank/DDBJ whole genome shotgun (WGS) entry which is preliminary data.</text>
</comment>
<comment type="subcellular location">
    <subcellularLocation>
        <location evidence="2">Cell membrane</location>
    </subcellularLocation>
    <subcellularLocation>
        <location evidence="1">Membrane</location>
        <topology evidence="1">Single-pass membrane protein</topology>
    </subcellularLocation>
</comment>
<keyword evidence="4 9" id="KW-0812">Transmembrane</keyword>
<feature type="transmembrane region" description="Helical" evidence="9">
    <location>
        <begin position="95"/>
        <end position="114"/>
    </location>
</feature>
<evidence type="ECO:0000256" key="4">
    <source>
        <dbReference type="ARBA" id="ARBA00022692"/>
    </source>
</evidence>
<dbReference type="GO" id="GO:0016989">
    <property type="term" value="F:sigma factor antagonist activity"/>
    <property type="evidence" value="ECO:0007669"/>
    <property type="project" value="TreeGrafter"/>
</dbReference>
<dbReference type="AlphaFoldDB" id="A0A9X3E4E5"/>
<evidence type="ECO:0000256" key="5">
    <source>
        <dbReference type="ARBA" id="ARBA00022989"/>
    </source>
</evidence>
<keyword evidence="6 9" id="KW-0472">Membrane</keyword>
<dbReference type="Gene3D" id="1.10.10.1320">
    <property type="entry name" value="Anti-sigma factor, zinc-finger domain"/>
    <property type="match status" value="1"/>
</dbReference>
<evidence type="ECO:0000256" key="8">
    <source>
        <dbReference type="ARBA" id="ARBA00030803"/>
    </source>
</evidence>
<dbReference type="InterPro" id="IPR051474">
    <property type="entry name" value="Anti-sigma-K/W_factor"/>
</dbReference>
<feature type="domain" description="Anti-sigma K factor RskA C-terminal" evidence="10">
    <location>
        <begin position="103"/>
        <end position="223"/>
    </location>
</feature>
<dbReference type="Proteomes" id="UP001144805">
    <property type="component" value="Unassembled WGS sequence"/>
</dbReference>
<dbReference type="GO" id="GO:0005886">
    <property type="term" value="C:plasma membrane"/>
    <property type="evidence" value="ECO:0007669"/>
    <property type="project" value="UniProtKB-SubCell"/>
</dbReference>
<keyword evidence="12" id="KW-1185">Reference proteome</keyword>
<evidence type="ECO:0000256" key="2">
    <source>
        <dbReference type="ARBA" id="ARBA00004236"/>
    </source>
</evidence>